<name>A0A9Q3FGT1_9BASI</name>
<dbReference type="Pfam" id="PF07727">
    <property type="entry name" value="RVT_2"/>
    <property type="match status" value="1"/>
</dbReference>
<proteinExistence type="predicted"/>
<comment type="caution">
    <text evidence="2">The sequence shown here is derived from an EMBL/GenBank/DDBJ whole genome shotgun (WGS) entry which is preliminary data.</text>
</comment>
<evidence type="ECO:0000313" key="2">
    <source>
        <dbReference type="EMBL" id="MBW0539778.1"/>
    </source>
</evidence>
<dbReference type="InterPro" id="IPR013103">
    <property type="entry name" value="RVT_2"/>
</dbReference>
<keyword evidence="3" id="KW-1185">Reference proteome</keyword>
<dbReference type="OrthoDB" id="3054497at2759"/>
<evidence type="ECO:0000259" key="1">
    <source>
        <dbReference type="Pfam" id="PF07727"/>
    </source>
</evidence>
<gene>
    <name evidence="2" type="ORF">O181_079493</name>
</gene>
<dbReference type="AlphaFoldDB" id="A0A9Q3FGT1"/>
<dbReference type="Proteomes" id="UP000765509">
    <property type="component" value="Unassembled WGS sequence"/>
</dbReference>
<evidence type="ECO:0000313" key="3">
    <source>
        <dbReference type="Proteomes" id="UP000765509"/>
    </source>
</evidence>
<accession>A0A9Q3FGT1</accession>
<protein>
    <recommendedName>
        <fullName evidence="1">Reverse transcriptase Ty1/copia-type domain-containing protein</fullName>
    </recommendedName>
</protein>
<sequence>MDPGTGNVKITHHVKFLPTKFPSFDPNSPITNQSSFLLFPNETETVPVDNHIYLTTIQETNPCEPEENLQADLPSPVEEDTPIQPQLPAYKGYLWVPEHESASQNKIHGDFGNPNNILPYQRRSRHHANLANHFSSDPKTYQEAINGSNSQEWKNAIKVELENMGNHKVWSPTTPESHMKPLSTTWVFKRKTDKNSNLSKFKARLCVRGFTQKEGIDYSEVFFTTGRLASLQLLLTLCHIHQYLIKQMDFRCAFLNGKPEETLHIYQPSGYSDHPDTHVFVLNKSLYGLKQSP</sequence>
<organism evidence="2 3">
    <name type="scientific">Austropuccinia psidii MF-1</name>
    <dbReference type="NCBI Taxonomy" id="1389203"/>
    <lineage>
        <taxon>Eukaryota</taxon>
        <taxon>Fungi</taxon>
        <taxon>Dikarya</taxon>
        <taxon>Basidiomycota</taxon>
        <taxon>Pucciniomycotina</taxon>
        <taxon>Pucciniomycetes</taxon>
        <taxon>Pucciniales</taxon>
        <taxon>Sphaerophragmiaceae</taxon>
        <taxon>Austropuccinia</taxon>
    </lineage>
</organism>
<dbReference type="EMBL" id="AVOT02044425">
    <property type="protein sequence ID" value="MBW0539778.1"/>
    <property type="molecule type" value="Genomic_DNA"/>
</dbReference>
<feature type="domain" description="Reverse transcriptase Ty1/copia-type" evidence="1">
    <location>
        <begin position="169"/>
        <end position="293"/>
    </location>
</feature>
<reference evidence="2" key="1">
    <citation type="submission" date="2021-03" db="EMBL/GenBank/DDBJ databases">
        <title>Draft genome sequence of rust myrtle Austropuccinia psidii MF-1, a brazilian biotype.</title>
        <authorList>
            <person name="Quecine M.C."/>
            <person name="Pachon D.M.R."/>
            <person name="Bonatelli M.L."/>
            <person name="Correr F.H."/>
            <person name="Franceschini L.M."/>
            <person name="Leite T.F."/>
            <person name="Margarido G.R.A."/>
            <person name="Almeida C.A."/>
            <person name="Ferrarezi J.A."/>
            <person name="Labate C.A."/>
        </authorList>
    </citation>
    <scope>NUCLEOTIDE SEQUENCE</scope>
    <source>
        <strain evidence="2">MF-1</strain>
    </source>
</reference>